<dbReference type="GO" id="GO:0019265">
    <property type="term" value="P:glycine biosynthetic process, by transamination of glyoxylate"/>
    <property type="evidence" value="ECO:0007669"/>
    <property type="project" value="TreeGrafter"/>
</dbReference>
<accession>A0A841KWL2</accession>
<dbReference type="InterPro" id="IPR015424">
    <property type="entry name" value="PyrdxlP-dep_Trfase"/>
</dbReference>
<evidence type="ECO:0000256" key="4">
    <source>
        <dbReference type="ARBA" id="ARBA00022679"/>
    </source>
</evidence>
<name>A0A841KWL2_9FIRM</name>
<keyword evidence="3 11" id="KW-0032">Aminotransferase</keyword>
<sequence>MKKPMIMTPGPTYVHEDVRKAMAEEITNPDLDQNFFDYYRETCNKLKELLHTKNDILILSGEGILGLEAACASLIEPGDRVLCIDNGIFGNGFGDFVKMYGGEVVYFQSDYRRAVDVEKLENFLKEDHDFKIATLVHCETPSGITNPVDHICPLLNKYGIISVVDSVSAVGGEPLRTDDWKIDMILGGSQKCLSAPPGLTFLSISDNAWRKILNRRVAITGFYTNLSHWKNWDKEKWFPYTQPISDIYGLRTAIERWLQEASPVERHQKIGNAVRQSLMESGLVLYPVDGYSNTVTTVMVPAETSFQEINEKMLKEHNIMIGGAFGFLKDKVFRIGHMGENCREEKLYITMKALNGALRELKVPLKDDLHRLFLKNMEER</sequence>
<dbReference type="FunFam" id="3.40.640.10:FF:000172">
    <property type="entry name" value="Pyridoxal phosphate-dependent aminotransferase"/>
    <property type="match status" value="1"/>
</dbReference>
<evidence type="ECO:0000256" key="9">
    <source>
        <dbReference type="RuleBase" id="RU004504"/>
    </source>
</evidence>
<comment type="similarity">
    <text evidence="2 8">Belongs to the class-V pyridoxal-phosphate-dependent aminotransferase family.</text>
</comment>
<evidence type="ECO:0000256" key="1">
    <source>
        <dbReference type="ARBA" id="ARBA00001933"/>
    </source>
</evidence>
<evidence type="ECO:0000256" key="6">
    <source>
        <dbReference type="PIRSR" id="PIRSR000524-1"/>
    </source>
</evidence>
<feature type="domain" description="Aminotransferase class V" evidence="10">
    <location>
        <begin position="30"/>
        <end position="321"/>
    </location>
</feature>
<comment type="cofactor">
    <cofactor evidence="1 7 9">
        <name>pyridoxal 5'-phosphate</name>
        <dbReference type="ChEBI" id="CHEBI:597326"/>
    </cofactor>
</comment>
<feature type="binding site" evidence="6">
    <location>
        <position position="334"/>
    </location>
    <ligand>
        <name>substrate</name>
    </ligand>
</feature>
<dbReference type="InterPro" id="IPR024169">
    <property type="entry name" value="SP_NH2Trfase/AEP_transaminase"/>
</dbReference>
<dbReference type="Pfam" id="PF00266">
    <property type="entry name" value="Aminotran_5"/>
    <property type="match status" value="1"/>
</dbReference>
<dbReference type="GO" id="GO:0008453">
    <property type="term" value="F:alanine-glyoxylate transaminase activity"/>
    <property type="evidence" value="ECO:0007669"/>
    <property type="project" value="TreeGrafter"/>
</dbReference>
<evidence type="ECO:0000256" key="7">
    <source>
        <dbReference type="PIRSR" id="PIRSR000524-50"/>
    </source>
</evidence>
<keyword evidence="5 7" id="KW-0663">Pyridoxal phosphate</keyword>
<dbReference type="PROSITE" id="PS00595">
    <property type="entry name" value="AA_TRANSFER_CLASS_5"/>
    <property type="match status" value="1"/>
</dbReference>
<evidence type="ECO:0000313" key="12">
    <source>
        <dbReference type="Proteomes" id="UP000579281"/>
    </source>
</evidence>
<dbReference type="InterPro" id="IPR020578">
    <property type="entry name" value="Aminotrans_V_PyrdxlP_BS"/>
</dbReference>
<dbReference type="PANTHER" id="PTHR21152">
    <property type="entry name" value="AMINOTRANSFERASE CLASS V"/>
    <property type="match status" value="1"/>
</dbReference>
<dbReference type="InterPro" id="IPR000192">
    <property type="entry name" value="Aminotrans_V_dom"/>
</dbReference>
<dbReference type="InterPro" id="IPR015422">
    <property type="entry name" value="PyrdxlP-dep_Trfase_small"/>
</dbReference>
<dbReference type="Proteomes" id="UP000579281">
    <property type="component" value="Unassembled WGS sequence"/>
</dbReference>
<reference evidence="11 12" key="1">
    <citation type="submission" date="2020-08" db="EMBL/GenBank/DDBJ databases">
        <title>Genomic Encyclopedia of Type Strains, Phase IV (KMG-IV): sequencing the most valuable type-strain genomes for metagenomic binning, comparative biology and taxonomic classification.</title>
        <authorList>
            <person name="Goeker M."/>
        </authorList>
    </citation>
    <scope>NUCLEOTIDE SEQUENCE [LARGE SCALE GENOMIC DNA]</scope>
    <source>
        <strain evidence="11 12">DSM 103526</strain>
    </source>
</reference>
<dbReference type="PIRSF" id="PIRSF000524">
    <property type="entry name" value="SPT"/>
    <property type="match status" value="1"/>
</dbReference>
<keyword evidence="12" id="KW-1185">Reference proteome</keyword>
<comment type="caution">
    <text evidence="11">The sequence shown here is derived from an EMBL/GenBank/DDBJ whole genome shotgun (WGS) entry which is preliminary data.</text>
</comment>
<protein>
    <submittedName>
        <fullName evidence="11">Aspartate aminotransferase-like enzyme</fullName>
    </submittedName>
</protein>
<dbReference type="AlphaFoldDB" id="A0A841KWL2"/>
<evidence type="ECO:0000256" key="8">
    <source>
        <dbReference type="RuleBase" id="RU004075"/>
    </source>
</evidence>
<organism evidence="11 12">
    <name type="scientific">Anaerosolibacter carboniphilus</name>
    <dbReference type="NCBI Taxonomy" id="1417629"/>
    <lineage>
        <taxon>Bacteria</taxon>
        <taxon>Bacillati</taxon>
        <taxon>Bacillota</taxon>
        <taxon>Clostridia</taxon>
        <taxon>Peptostreptococcales</taxon>
        <taxon>Thermotaleaceae</taxon>
        <taxon>Anaerosolibacter</taxon>
    </lineage>
</organism>
<dbReference type="InterPro" id="IPR015421">
    <property type="entry name" value="PyrdxlP-dep_Trfase_major"/>
</dbReference>
<evidence type="ECO:0000256" key="3">
    <source>
        <dbReference type="ARBA" id="ARBA00022576"/>
    </source>
</evidence>
<dbReference type="PANTHER" id="PTHR21152:SF24">
    <property type="entry name" value="ALANINE--GLYOXYLATE AMINOTRANSFERASE 1"/>
    <property type="match status" value="1"/>
</dbReference>
<feature type="modified residue" description="N6-(pyridoxal phosphate)lysine" evidence="7">
    <location>
        <position position="191"/>
    </location>
</feature>
<gene>
    <name evidence="11" type="ORF">HNQ80_001401</name>
</gene>
<proteinExistence type="inferred from homology"/>
<dbReference type="EMBL" id="JACHEN010000006">
    <property type="protein sequence ID" value="MBB6215312.1"/>
    <property type="molecule type" value="Genomic_DNA"/>
</dbReference>
<evidence type="ECO:0000256" key="5">
    <source>
        <dbReference type="ARBA" id="ARBA00022898"/>
    </source>
</evidence>
<evidence type="ECO:0000256" key="2">
    <source>
        <dbReference type="ARBA" id="ARBA00009236"/>
    </source>
</evidence>
<keyword evidence="4 11" id="KW-0808">Transferase</keyword>
<dbReference type="Gene3D" id="3.90.1150.10">
    <property type="entry name" value="Aspartate Aminotransferase, domain 1"/>
    <property type="match status" value="1"/>
</dbReference>
<dbReference type="SUPFAM" id="SSF53383">
    <property type="entry name" value="PLP-dependent transferases"/>
    <property type="match status" value="1"/>
</dbReference>
<dbReference type="RefSeq" id="WP_184309487.1">
    <property type="nucleotide sequence ID" value="NZ_JACHEN010000006.1"/>
</dbReference>
<dbReference type="Gene3D" id="3.40.640.10">
    <property type="entry name" value="Type I PLP-dependent aspartate aminotransferase-like (Major domain)"/>
    <property type="match status" value="1"/>
</dbReference>
<evidence type="ECO:0000259" key="10">
    <source>
        <dbReference type="Pfam" id="PF00266"/>
    </source>
</evidence>
<dbReference type="GO" id="GO:0004760">
    <property type="term" value="F:L-serine-pyruvate transaminase activity"/>
    <property type="evidence" value="ECO:0007669"/>
    <property type="project" value="TreeGrafter"/>
</dbReference>
<evidence type="ECO:0000313" key="11">
    <source>
        <dbReference type="EMBL" id="MBB6215312.1"/>
    </source>
</evidence>